<proteinExistence type="predicted"/>
<feature type="compositionally biased region" description="Low complexity" evidence="1">
    <location>
        <begin position="298"/>
        <end position="312"/>
    </location>
</feature>
<evidence type="ECO:0000313" key="3">
    <source>
        <dbReference type="Proteomes" id="UP000245086"/>
    </source>
</evidence>
<feature type="region of interest" description="Disordered" evidence="1">
    <location>
        <begin position="38"/>
        <end position="70"/>
    </location>
</feature>
<keyword evidence="3" id="KW-1185">Reference proteome</keyword>
<dbReference type="RefSeq" id="WP_108984164.1">
    <property type="nucleotide sequence ID" value="NZ_BFBR01000002.1"/>
</dbReference>
<dbReference type="InterPro" id="IPR019225">
    <property type="entry name" value="DUF2155"/>
</dbReference>
<reference evidence="2" key="1">
    <citation type="journal article" date="2018" name="Genome Announc.">
        <title>Draft Genome Sequence of "Candidatus Phycosocius bacilliformis," an Alphaproteobacterial Ectosymbiont of the Hydrocarbon-Producing Green Alga Botryococcus braunii.</title>
        <authorList>
            <person name="Tanabe Y."/>
            <person name="Yamaguchi H."/>
            <person name="Watanabe M.M."/>
        </authorList>
    </citation>
    <scope>NUCLEOTIDE SEQUENCE [LARGE SCALE GENOMIC DNA]</scope>
    <source>
        <strain evidence="2">BOTRYCO-2</strain>
    </source>
</reference>
<dbReference type="OrthoDB" id="9810376at2"/>
<evidence type="ECO:0008006" key="4">
    <source>
        <dbReference type="Google" id="ProtNLM"/>
    </source>
</evidence>
<organism evidence="2 3">
    <name type="scientific">Candidatus Phycosocius bacilliformis</name>
    <dbReference type="NCBI Taxonomy" id="1445552"/>
    <lineage>
        <taxon>Bacteria</taxon>
        <taxon>Pseudomonadati</taxon>
        <taxon>Pseudomonadota</taxon>
        <taxon>Alphaproteobacteria</taxon>
        <taxon>Caulobacterales</taxon>
        <taxon>Caulobacterales incertae sedis</taxon>
        <taxon>Candidatus Phycosocius</taxon>
    </lineage>
</organism>
<protein>
    <recommendedName>
        <fullName evidence="4">DUF2155 domain-containing protein</fullName>
    </recommendedName>
</protein>
<feature type="compositionally biased region" description="Low complexity" evidence="1">
    <location>
        <begin position="330"/>
        <end position="344"/>
    </location>
</feature>
<gene>
    <name evidence="2" type="ORF">PbB2_00974</name>
</gene>
<dbReference type="EMBL" id="BFBR01000002">
    <property type="protein sequence ID" value="GBF57309.1"/>
    <property type="molecule type" value="Genomic_DNA"/>
</dbReference>
<comment type="caution">
    <text evidence="2">The sequence shown here is derived from an EMBL/GenBank/DDBJ whole genome shotgun (WGS) entry which is preliminary data.</text>
</comment>
<dbReference type="AlphaFoldDB" id="A0A2P2E8B8"/>
<name>A0A2P2E8B8_9PROT</name>
<evidence type="ECO:0000313" key="2">
    <source>
        <dbReference type="EMBL" id="GBF57309.1"/>
    </source>
</evidence>
<accession>A0A2P2E8B8</accession>
<dbReference type="Pfam" id="PF09923">
    <property type="entry name" value="DUF2155"/>
    <property type="match status" value="1"/>
</dbReference>
<evidence type="ECO:0000256" key="1">
    <source>
        <dbReference type="SAM" id="MobiDB-lite"/>
    </source>
</evidence>
<sequence>MAHNAGSILSLSRLGSLAVGSIGLALVGGAVIAQSAAPEASPTDPAKAAKSGAQTSPSGGGIDPELGPIVEPEGAEVAPAVRQSGSGAWMTPEQEAKARARRESMSQAEAEQQALADAGFVMPREVGPLIPFVPMELLFPPENTQTGPKPVREIQGTGIMLGALDREKGTNVRVKVPVGSQVTYGSLRLKLSACYTSHPDDPLESWAYVEVSDLGRQNVSQLAVLPQRNRRNLREANKERVIRTGWIIASSPAVTPIDHPTYDMWLVSCEGGVMPAKTAAPALPGMPKARSEAKAAEEAPPSMAEPKAAAKAGPPQDEAEGAPRSPRPAPAAAVKAAAPASPAPEKSKTP</sequence>
<feature type="region of interest" description="Disordered" evidence="1">
    <location>
        <begin position="282"/>
        <end position="350"/>
    </location>
</feature>
<dbReference type="Proteomes" id="UP000245086">
    <property type="component" value="Unassembled WGS sequence"/>
</dbReference>